<dbReference type="InterPro" id="IPR003593">
    <property type="entry name" value="AAA+_ATPase"/>
</dbReference>
<dbReference type="InterPro" id="IPR036640">
    <property type="entry name" value="ABC1_TM_sf"/>
</dbReference>
<dbReference type="PROSITE" id="PS50929">
    <property type="entry name" value="ABC_TM1F"/>
    <property type="match status" value="1"/>
</dbReference>
<evidence type="ECO:0000256" key="2">
    <source>
        <dbReference type="ARBA" id="ARBA00022448"/>
    </source>
</evidence>
<evidence type="ECO:0000256" key="7">
    <source>
        <dbReference type="ARBA" id="ARBA00022989"/>
    </source>
</evidence>
<dbReference type="Gene3D" id="1.20.1560.10">
    <property type="entry name" value="ABC transporter type 1, transmembrane domain"/>
    <property type="match status" value="1"/>
</dbReference>
<dbReference type="Gene3D" id="3.40.50.300">
    <property type="entry name" value="P-loop containing nucleotide triphosphate hydrolases"/>
    <property type="match status" value="1"/>
</dbReference>
<dbReference type="InterPro" id="IPR027417">
    <property type="entry name" value="P-loop_NTPase"/>
</dbReference>
<feature type="transmembrane region" description="Helical" evidence="9">
    <location>
        <begin position="159"/>
        <end position="186"/>
    </location>
</feature>
<sequence>MKKPETVQTEKHEKPKMKKKAVLSRLLPYLMRYKFLMLGAILLTVGGNLLSLAGPYISGLAVDAMELGRGKVNFEKVGCYGVLMVVMYAISAALSYALTRLMIVISRRVVNTMRHDVFQKLSELPVGYFDTHQTGDILSRISYDIDTINTSLTNDMVQVFASAVTVIGALIMMLSISPTLVLVFVFTVPLSMFMTKKITGFTRPLFRKRSAKLGELNGFVEEMISGQKTLRAYSQEENTIKKLDKQNDETVDAYYRADYYGSMVGPSVNFVNNLSLSLVSFFGALLFLGGSISIGNISSFVLYSRKFSGPINEIANIIGELQSAFSAAERVFRLLDEEPEVADSPNAEGLTEAEGDVDLSHVNFGYTKDRQIIKDLSLHVPKGALVAIVGPTGAGKTTIINLLMRFYDVDSGEITLDHKPIKDLTRRSLRLNYSMVLQDTWLFTGTVYENIAYGSEKATREDVERVCKACGIHDYIRTLPAGYETVLEDDGANISKGQKQLMTIARAMLLESSLLILDEATSNVDTRTELRIQKAMRTLMADKTCFVIAHRLSTIRNADMILVVRDGEIVERGTHESLMQGDTFYRHLYNAQFA</sequence>
<dbReference type="InterPro" id="IPR017871">
    <property type="entry name" value="ABC_transporter-like_CS"/>
</dbReference>
<keyword evidence="13" id="KW-1185">Reference proteome</keyword>
<dbReference type="GO" id="GO:0005524">
    <property type="term" value="F:ATP binding"/>
    <property type="evidence" value="ECO:0007669"/>
    <property type="project" value="UniProtKB-KW"/>
</dbReference>
<dbReference type="SUPFAM" id="SSF52540">
    <property type="entry name" value="P-loop containing nucleoside triphosphate hydrolases"/>
    <property type="match status" value="1"/>
</dbReference>
<dbReference type="Pfam" id="PF00005">
    <property type="entry name" value="ABC_tran"/>
    <property type="match status" value="1"/>
</dbReference>
<evidence type="ECO:0000256" key="4">
    <source>
        <dbReference type="ARBA" id="ARBA00022692"/>
    </source>
</evidence>
<evidence type="ECO:0000256" key="9">
    <source>
        <dbReference type="SAM" id="Phobius"/>
    </source>
</evidence>
<dbReference type="GO" id="GO:0005886">
    <property type="term" value="C:plasma membrane"/>
    <property type="evidence" value="ECO:0007669"/>
    <property type="project" value="UniProtKB-SubCell"/>
</dbReference>
<dbReference type="Pfam" id="PF00664">
    <property type="entry name" value="ABC_membrane"/>
    <property type="match status" value="1"/>
</dbReference>
<dbReference type="PROSITE" id="PS50893">
    <property type="entry name" value="ABC_TRANSPORTER_2"/>
    <property type="match status" value="1"/>
</dbReference>
<evidence type="ECO:0000259" key="10">
    <source>
        <dbReference type="PROSITE" id="PS50893"/>
    </source>
</evidence>
<dbReference type="CDD" id="cd18547">
    <property type="entry name" value="ABC_6TM_Tm288_like"/>
    <property type="match status" value="1"/>
</dbReference>
<dbReference type="InterPro" id="IPR003439">
    <property type="entry name" value="ABC_transporter-like_ATP-bd"/>
</dbReference>
<dbReference type="PANTHER" id="PTHR43394">
    <property type="entry name" value="ATP-DEPENDENT PERMEASE MDL1, MITOCHONDRIAL"/>
    <property type="match status" value="1"/>
</dbReference>
<protein>
    <submittedName>
        <fullName evidence="12">ABC transporter ATP-binding protein/permease</fullName>
    </submittedName>
</protein>
<dbReference type="PROSITE" id="PS00211">
    <property type="entry name" value="ABC_TRANSPORTER_1"/>
    <property type="match status" value="1"/>
</dbReference>
<comment type="subcellular location">
    <subcellularLocation>
        <location evidence="1">Cell membrane</location>
        <topology evidence="1">Multi-pass membrane protein</topology>
    </subcellularLocation>
</comment>
<keyword evidence="8 9" id="KW-0472">Membrane</keyword>
<keyword evidence="2" id="KW-0813">Transport</keyword>
<evidence type="ECO:0000313" key="12">
    <source>
        <dbReference type="EMBL" id="MCC2137621.1"/>
    </source>
</evidence>
<dbReference type="RefSeq" id="WP_308449804.1">
    <property type="nucleotide sequence ID" value="NZ_JAJEQC010000012.1"/>
</dbReference>
<keyword evidence="5" id="KW-0547">Nucleotide-binding</keyword>
<dbReference type="InterPro" id="IPR039421">
    <property type="entry name" value="Type_1_exporter"/>
</dbReference>
<dbReference type="PANTHER" id="PTHR43394:SF1">
    <property type="entry name" value="ATP-BINDING CASSETTE SUB-FAMILY B MEMBER 10, MITOCHONDRIAL"/>
    <property type="match status" value="1"/>
</dbReference>
<dbReference type="FunFam" id="3.40.50.300:FF:000287">
    <property type="entry name" value="Multidrug ABC transporter ATP-binding protein"/>
    <property type="match status" value="1"/>
</dbReference>
<evidence type="ECO:0000256" key="3">
    <source>
        <dbReference type="ARBA" id="ARBA00022475"/>
    </source>
</evidence>
<evidence type="ECO:0000256" key="6">
    <source>
        <dbReference type="ARBA" id="ARBA00022840"/>
    </source>
</evidence>
<feature type="domain" description="ABC transporter" evidence="10">
    <location>
        <begin position="357"/>
        <end position="591"/>
    </location>
</feature>
<keyword evidence="4 9" id="KW-0812">Transmembrane</keyword>
<dbReference type="InterPro" id="IPR011527">
    <property type="entry name" value="ABC1_TM_dom"/>
</dbReference>
<dbReference type="SMART" id="SM00382">
    <property type="entry name" value="AAA"/>
    <property type="match status" value="1"/>
</dbReference>
<keyword evidence="3" id="KW-1003">Cell membrane</keyword>
<dbReference type="SUPFAM" id="SSF90123">
    <property type="entry name" value="ABC transporter transmembrane region"/>
    <property type="match status" value="1"/>
</dbReference>
<dbReference type="GO" id="GO:0015421">
    <property type="term" value="F:ABC-type oligopeptide transporter activity"/>
    <property type="evidence" value="ECO:0007669"/>
    <property type="project" value="TreeGrafter"/>
</dbReference>
<name>A0AAE3ALN7_9FIRM</name>
<proteinExistence type="predicted"/>
<dbReference type="GO" id="GO:0016887">
    <property type="term" value="F:ATP hydrolysis activity"/>
    <property type="evidence" value="ECO:0007669"/>
    <property type="project" value="InterPro"/>
</dbReference>
<keyword evidence="7 9" id="KW-1133">Transmembrane helix</keyword>
<feature type="transmembrane region" description="Helical" evidence="9">
    <location>
        <begin position="77"/>
        <end position="98"/>
    </location>
</feature>
<evidence type="ECO:0000256" key="1">
    <source>
        <dbReference type="ARBA" id="ARBA00004651"/>
    </source>
</evidence>
<comment type="caution">
    <text evidence="12">The sequence shown here is derived from an EMBL/GenBank/DDBJ whole genome shotgun (WGS) entry which is preliminary data.</text>
</comment>
<evidence type="ECO:0000256" key="8">
    <source>
        <dbReference type="ARBA" id="ARBA00023136"/>
    </source>
</evidence>
<accession>A0AAE3ALN7</accession>
<reference evidence="12" key="1">
    <citation type="submission" date="2021-10" db="EMBL/GenBank/DDBJ databases">
        <title>Anaerobic single-cell dispensing facilitates the cultivation of human gut bacteria.</title>
        <authorList>
            <person name="Afrizal A."/>
        </authorList>
    </citation>
    <scope>NUCLEOTIDE SEQUENCE</scope>
    <source>
        <strain evidence="12">CLA-AA-H250</strain>
    </source>
</reference>
<dbReference type="FunFam" id="1.20.1560.10:FF:000011">
    <property type="entry name" value="Multidrug ABC transporter ATP-binding protein"/>
    <property type="match status" value="1"/>
</dbReference>
<feature type="domain" description="ABC transmembrane type-1" evidence="11">
    <location>
        <begin position="38"/>
        <end position="323"/>
    </location>
</feature>
<evidence type="ECO:0000256" key="5">
    <source>
        <dbReference type="ARBA" id="ARBA00022741"/>
    </source>
</evidence>
<evidence type="ECO:0000313" key="13">
    <source>
        <dbReference type="Proteomes" id="UP001199424"/>
    </source>
</evidence>
<dbReference type="AlphaFoldDB" id="A0AAE3ALN7"/>
<evidence type="ECO:0000259" key="11">
    <source>
        <dbReference type="PROSITE" id="PS50929"/>
    </source>
</evidence>
<dbReference type="EMBL" id="JAJEQC010000012">
    <property type="protein sequence ID" value="MCC2137621.1"/>
    <property type="molecule type" value="Genomic_DNA"/>
</dbReference>
<organism evidence="12 13">
    <name type="scientific">Hominenteromicrobium mulieris</name>
    <dbReference type="NCBI Taxonomy" id="2885357"/>
    <lineage>
        <taxon>Bacteria</taxon>
        <taxon>Bacillati</taxon>
        <taxon>Bacillota</taxon>
        <taxon>Clostridia</taxon>
        <taxon>Eubacteriales</taxon>
        <taxon>Oscillospiraceae</taxon>
        <taxon>Hominenteromicrobium</taxon>
    </lineage>
</organism>
<dbReference type="CDD" id="cd03254">
    <property type="entry name" value="ABCC_Glucan_exporter_like"/>
    <property type="match status" value="1"/>
</dbReference>
<dbReference type="Proteomes" id="UP001199424">
    <property type="component" value="Unassembled WGS sequence"/>
</dbReference>
<gene>
    <name evidence="12" type="ORF">LKD31_11450</name>
</gene>
<keyword evidence="6 12" id="KW-0067">ATP-binding</keyword>